<evidence type="ECO:0000313" key="1">
    <source>
        <dbReference type="EMBL" id="MBU3855553.1"/>
    </source>
</evidence>
<name>A0A948X4Z5_9BACT</name>
<comment type="caution">
    <text evidence="1">The sequence shown here is derived from an EMBL/GenBank/DDBJ whole genome shotgun (WGS) entry which is preliminary data.</text>
</comment>
<dbReference type="Proteomes" id="UP000784286">
    <property type="component" value="Unassembled WGS sequence"/>
</dbReference>
<reference evidence="1" key="2">
    <citation type="submission" date="2021-04" db="EMBL/GenBank/DDBJ databases">
        <authorList>
            <person name="Gilroy R."/>
        </authorList>
    </citation>
    <scope>NUCLEOTIDE SEQUENCE</scope>
    <source>
        <strain evidence="1">8470</strain>
    </source>
</reference>
<organism evidence="1 2">
    <name type="scientific">Candidatus Phocaeicola excrementipullorum</name>
    <dbReference type="NCBI Taxonomy" id="2838731"/>
    <lineage>
        <taxon>Bacteria</taxon>
        <taxon>Pseudomonadati</taxon>
        <taxon>Bacteroidota</taxon>
        <taxon>Bacteroidia</taxon>
        <taxon>Bacteroidales</taxon>
        <taxon>Bacteroidaceae</taxon>
        <taxon>Phocaeicola</taxon>
    </lineage>
</organism>
<dbReference type="GO" id="GO:0051301">
    <property type="term" value="P:cell division"/>
    <property type="evidence" value="ECO:0007669"/>
    <property type="project" value="UniProtKB-KW"/>
</dbReference>
<accession>A0A948X4Z5</accession>
<sequence>MIKRILLIFVMLAVSCYIVVAVTLFNRKPNDKICEGIELTVEDSVNYNFVTKKGIEELLKSKRLLPQGKPAGSINVRLLEETIAKYPFVSEAQCYLTSGNKVNIDIRQRIPLLRIMSDNGDNYYIDNKGEIMSVLSQPVHVAVATGFIDKKFAKGELFALGKYLQDNPFWKAQVEQINITPQKEIEIVPRVGNHILFLGKAEDYEKKFSKLQTFYEKALNHVGWNKYQRISIEFKNQIIGTKKEK</sequence>
<dbReference type="PROSITE" id="PS51257">
    <property type="entry name" value="PROKAR_LIPOPROTEIN"/>
    <property type="match status" value="1"/>
</dbReference>
<proteinExistence type="predicted"/>
<dbReference type="AlphaFoldDB" id="A0A948X4Z5"/>
<keyword evidence="1" id="KW-0131">Cell cycle</keyword>
<gene>
    <name evidence="1" type="ORF">H9928_03170</name>
</gene>
<reference evidence="1" key="1">
    <citation type="journal article" date="2021" name="PeerJ">
        <title>Extensive microbial diversity within the chicken gut microbiome revealed by metagenomics and culture.</title>
        <authorList>
            <person name="Gilroy R."/>
            <person name="Ravi A."/>
            <person name="Getino M."/>
            <person name="Pursley I."/>
            <person name="Horton D.L."/>
            <person name="Alikhan N.F."/>
            <person name="Baker D."/>
            <person name="Gharbi K."/>
            <person name="Hall N."/>
            <person name="Watson M."/>
            <person name="Adriaenssens E.M."/>
            <person name="Foster-Nyarko E."/>
            <person name="Jarju S."/>
            <person name="Secka A."/>
            <person name="Antonio M."/>
            <person name="Oren A."/>
            <person name="Chaudhuri R.R."/>
            <person name="La Ragione R."/>
            <person name="Hildebrand F."/>
            <person name="Pallen M.J."/>
        </authorList>
    </citation>
    <scope>NUCLEOTIDE SEQUENCE</scope>
    <source>
        <strain evidence="1">8470</strain>
    </source>
</reference>
<keyword evidence="1" id="KW-0132">Cell division</keyword>
<protein>
    <submittedName>
        <fullName evidence="1">Cell division protein FtsQ/DivIB</fullName>
    </submittedName>
</protein>
<evidence type="ECO:0000313" key="2">
    <source>
        <dbReference type="Proteomes" id="UP000784286"/>
    </source>
</evidence>
<dbReference type="EMBL" id="JAHLFJ010000032">
    <property type="protein sequence ID" value="MBU3855553.1"/>
    <property type="molecule type" value="Genomic_DNA"/>
</dbReference>